<evidence type="ECO:0000256" key="2">
    <source>
        <dbReference type="SAM" id="SignalP"/>
    </source>
</evidence>
<evidence type="ECO:0000256" key="1">
    <source>
        <dbReference type="SAM" id="MobiDB-lite"/>
    </source>
</evidence>
<sequence>MSRVNIPAGLALALGLALHGTAGAQHHHGHDASTPAPVAQNDANQPAQPAKKAKKKSAPVDHSGHGTPKSASPEKGTDHAATGHDAMDHGSMDHAAIDDGAMDHSTMGHGAQAANSEPITPIPAVTDIDRAAAFPVLHRPMEHAPEINSYVVFNRLEAWDADPGTGQAWEGEAWIGSDLNRLWLRSEVERSGGRTDAAELEVFYGRSVSTWWDVLAGIKHDFQPGDSQTWAAFGVQGLAPMKFDVSATAYVGDSGQTAANLEAEYELLLTNRLILQPLVEITAFGKDDPQRGVGSGLSSVEAGARLRYEINRRFAPYVGVAHERVFGNTADLRRADGEDTRDTRLVAGVRIWF</sequence>
<name>A0A7S6UEB1_9GAMM</name>
<dbReference type="InterPro" id="IPR007939">
    <property type="entry name" value="Cu-R_B_prcur"/>
</dbReference>
<evidence type="ECO:0000313" key="3">
    <source>
        <dbReference type="EMBL" id="QOW18691.1"/>
    </source>
</evidence>
<dbReference type="GO" id="GO:0006878">
    <property type="term" value="P:intracellular copper ion homeostasis"/>
    <property type="evidence" value="ECO:0007669"/>
    <property type="project" value="InterPro"/>
</dbReference>
<dbReference type="AlphaFoldDB" id="A0A7S6UEB1"/>
<proteinExistence type="predicted"/>
<keyword evidence="4" id="KW-1185">Reference proteome</keyword>
<dbReference type="Proteomes" id="UP000594059">
    <property type="component" value="Chromosome"/>
</dbReference>
<gene>
    <name evidence="3" type="ORF">INQ41_08225</name>
</gene>
<feature type="region of interest" description="Disordered" evidence="1">
    <location>
        <begin position="23"/>
        <end position="96"/>
    </location>
</feature>
<accession>A0A7S6UEB1</accession>
<feature type="compositionally biased region" description="Low complexity" evidence="1">
    <location>
        <begin position="35"/>
        <end position="50"/>
    </location>
</feature>
<dbReference type="RefSeq" id="WP_193983526.1">
    <property type="nucleotide sequence ID" value="NZ_CP063656.1"/>
</dbReference>
<dbReference type="GO" id="GO:0009279">
    <property type="term" value="C:cell outer membrane"/>
    <property type="evidence" value="ECO:0007669"/>
    <property type="project" value="InterPro"/>
</dbReference>
<feature type="signal peptide" evidence="2">
    <location>
        <begin position="1"/>
        <end position="24"/>
    </location>
</feature>
<dbReference type="EMBL" id="CP063656">
    <property type="protein sequence ID" value="QOW18691.1"/>
    <property type="molecule type" value="Genomic_DNA"/>
</dbReference>
<feature type="chain" id="PRO_5032755497" evidence="2">
    <location>
        <begin position="25"/>
        <end position="353"/>
    </location>
</feature>
<protein>
    <submittedName>
        <fullName evidence="3">Copper resistance protein B</fullName>
    </submittedName>
</protein>
<dbReference type="KEGG" id="lcic:INQ41_08225"/>
<dbReference type="Pfam" id="PF05275">
    <property type="entry name" value="CopB"/>
    <property type="match status" value="1"/>
</dbReference>
<reference evidence="3 4" key="1">
    <citation type="submission" date="2020-10" db="EMBL/GenBank/DDBJ databases">
        <title>complete genome sequencing of Lysobacter sp. H21R20.</title>
        <authorList>
            <person name="Bae J.-W."/>
            <person name="Lee S.-Y."/>
        </authorList>
    </citation>
    <scope>NUCLEOTIDE SEQUENCE [LARGE SCALE GENOMIC DNA]</scope>
    <source>
        <strain evidence="3 4">H21R20</strain>
    </source>
</reference>
<feature type="compositionally biased region" description="Basic and acidic residues" evidence="1">
    <location>
        <begin position="75"/>
        <end position="96"/>
    </location>
</feature>
<organism evidence="3 4">
    <name type="scientific">Novilysobacter ciconiae</name>
    <dbReference type="NCBI Taxonomy" id="2781022"/>
    <lineage>
        <taxon>Bacteria</taxon>
        <taxon>Pseudomonadati</taxon>
        <taxon>Pseudomonadota</taxon>
        <taxon>Gammaproteobacteria</taxon>
        <taxon>Lysobacterales</taxon>
        <taxon>Lysobacteraceae</taxon>
        <taxon>Novilysobacter</taxon>
    </lineage>
</organism>
<keyword evidence="2" id="KW-0732">Signal</keyword>
<evidence type="ECO:0000313" key="4">
    <source>
        <dbReference type="Proteomes" id="UP000594059"/>
    </source>
</evidence>
<dbReference type="GO" id="GO:0005507">
    <property type="term" value="F:copper ion binding"/>
    <property type="evidence" value="ECO:0007669"/>
    <property type="project" value="InterPro"/>
</dbReference>